<evidence type="ECO:0000256" key="2">
    <source>
        <dbReference type="ARBA" id="ARBA00009370"/>
    </source>
</evidence>
<keyword evidence="4" id="KW-0378">Hydrolase</keyword>
<comment type="catalytic activity">
    <reaction evidence="4">
        <text>Cleavage of hydrophobic, N-terminal signal or leader sequences from secreted and periplasmic proteins.</text>
        <dbReference type="EC" id="3.4.21.89"/>
    </reaction>
</comment>
<feature type="active site" evidence="3">
    <location>
        <position position="56"/>
    </location>
</feature>
<dbReference type="Proteomes" id="UP000198661">
    <property type="component" value="Unassembled WGS sequence"/>
</dbReference>
<accession>A0A1I2RWH5</accession>
<dbReference type="Gene3D" id="2.10.109.10">
    <property type="entry name" value="Umud Fragment, subunit A"/>
    <property type="match status" value="1"/>
</dbReference>
<dbReference type="PANTHER" id="PTHR43390:SF1">
    <property type="entry name" value="CHLOROPLAST PROCESSING PEPTIDASE"/>
    <property type="match status" value="1"/>
</dbReference>
<dbReference type="GO" id="GO:0005886">
    <property type="term" value="C:plasma membrane"/>
    <property type="evidence" value="ECO:0007669"/>
    <property type="project" value="UniProtKB-SubCell"/>
</dbReference>
<dbReference type="InterPro" id="IPR000223">
    <property type="entry name" value="Pept_S26A_signal_pept_1"/>
</dbReference>
<evidence type="ECO:0000256" key="3">
    <source>
        <dbReference type="PIRSR" id="PIRSR600223-1"/>
    </source>
</evidence>
<dbReference type="GO" id="GO:0004252">
    <property type="term" value="F:serine-type endopeptidase activity"/>
    <property type="evidence" value="ECO:0007669"/>
    <property type="project" value="InterPro"/>
</dbReference>
<keyword evidence="4" id="KW-1133">Transmembrane helix</keyword>
<gene>
    <name evidence="6" type="ORF">SAMN04488025_13510</name>
</gene>
<feature type="transmembrane region" description="Helical" evidence="4">
    <location>
        <begin position="24"/>
        <end position="44"/>
    </location>
</feature>
<keyword evidence="4" id="KW-0645">Protease</keyword>
<feature type="active site" evidence="3">
    <location>
        <position position="95"/>
    </location>
</feature>
<keyword evidence="4" id="KW-0472">Membrane</keyword>
<dbReference type="AlphaFoldDB" id="A0A1I2RWH5"/>
<evidence type="ECO:0000256" key="4">
    <source>
        <dbReference type="RuleBase" id="RU362042"/>
    </source>
</evidence>
<evidence type="ECO:0000313" key="7">
    <source>
        <dbReference type="Proteomes" id="UP000198661"/>
    </source>
</evidence>
<dbReference type="PRINTS" id="PR00727">
    <property type="entry name" value="LEADERPTASE"/>
</dbReference>
<reference evidence="6 7" key="1">
    <citation type="submission" date="2016-10" db="EMBL/GenBank/DDBJ databases">
        <authorList>
            <person name="de Groot N.N."/>
        </authorList>
    </citation>
    <scope>NUCLEOTIDE SEQUENCE [LARGE SCALE GENOMIC DNA]</scope>
    <source>
        <strain evidence="6 7">DSM 44945</strain>
    </source>
</reference>
<feature type="domain" description="Peptidase S26" evidence="5">
    <location>
        <begin position="32"/>
        <end position="174"/>
    </location>
</feature>
<dbReference type="NCBIfam" id="TIGR02227">
    <property type="entry name" value="sigpep_I_bact"/>
    <property type="match status" value="1"/>
</dbReference>
<dbReference type="OrthoDB" id="9802919at2"/>
<dbReference type="Pfam" id="PF10502">
    <property type="entry name" value="Peptidase_S26"/>
    <property type="match status" value="1"/>
</dbReference>
<dbReference type="GO" id="GO:0006465">
    <property type="term" value="P:signal peptide processing"/>
    <property type="evidence" value="ECO:0007669"/>
    <property type="project" value="InterPro"/>
</dbReference>
<organism evidence="6 7">
    <name type="scientific">Planifilum fulgidum</name>
    <dbReference type="NCBI Taxonomy" id="201973"/>
    <lineage>
        <taxon>Bacteria</taxon>
        <taxon>Bacillati</taxon>
        <taxon>Bacillota</taxon>
        <taxon>Bacilli</taxon>
        <taxon>Bacillales</taxon>
        <taxon>Thermoactinomycetaceae</taxon>
        <taxon>Planifilum</taxon>
    </lineage>
</organism>
<dbReference type="CDD" id="cd06530">
    <property type="entry name" value="S26_SPase_I"/>
    <property type="match status" value="1"/>
</dbReference>
<proteinExistence type="inferred from homology"/>
<dbReference type="GO" id="GO:0009003">
    <property type="term" value="F:signal peptidase activity"/>
    <property type="evidence" value="ECO:0007669"/>
    <property type="project" value="UniProtKB-EC"/>
</dbReference>
<comment type="subcellular location">
    <subcellularLocation>
        <location evidence="1">Cell membrane</location>
        <topology evidence="1">Single-pass type II membrane protein</topology>
    </subcellularLocation>
    <subcellularLocation>
        <location evidence="4">Membrane</location>
        <topology evidence="4">Single-pass type II membrane protein</topology>
    </subcellularLocation>
</comment>
<evidence type="ECO:0000313" key="6">
    <source>
        <dbReference type="EMBL" id="SFG44840.1"/>
    </source>
</evidence>
<keyword evidence="4" id="KW-0812">Transmembrane</keyword>
<evidence type="ECO:0000256" key="1">
    <source>
        <dbReference type="ARBA" id="ARBA00004401"/>
    </source>
</evidence>
<dbReference type="InterPro" id="IPR036286">
    <property type="entry name" value="LexA/Signal_pep-like_sf"/>
</dbReference>
<name>A0A1I2RWH5_9BACL</name>
<dbReference type="SUPFAM" id="SSF51306">
    <property type="entry name" value="LexA/Signal peptidase"/>
    <property type="match status" value="1"/>
</dbReference>
<dbReference type="EMBL" id="FOOK01000035">
    <property type="protein sequence ID" value="SFG44840.1"/>
    <property type="molecule type" value="Genomic_DNA"/>
</dbReference>
<evidence type="ECO:0000259" key="5">
    <source>
        <dbReference type="Pfam" id="PF10502"/>
    </source>
</evidence>
<sequence>MFPAINYLCFYPNSRGYRMGMRKFRGTFLLGLWAAVVLIALIALRNYDWYPAVGTSMSPTIQPGDILLVQNGHEDWKRGDLILFQVDGEETMFVKRIVGLPGDRVEAVRGRLRVNGQPWREGPLADIPLPDFPAQRVPPGRLFVMGDNPPKSEDSRSFGPISEEAVQGRVRAILYPLSRMKGL</sequence>
<dbReference type="InterPro" id="IPR019533">
    <property type="entry name" value="Peptidase_S26"/>
</dbReference>
<dbReference type="STRING" id="201973.SAMN04488025_13510"/>
<dbReference type="EC" id="3.4.21.89" evidence="4"/>
<keyword evidence="7" id="KW-1185">Reference proteome</keyword>
<protein>
    <recommendedName>
        <fullName evidence="4">Signal peptidase I</fullName>
        <ecNumber evidence="4">3.4.21.89</ecNumber>
    </recommendedName>
</protein>
<comment type="similarity">
    <text evidence="2 4">Belongs to the peptidase S26 family.</text>
</comment>
<dbReference type="PANTHER" id="PTHR43390">
    <property type="entry name" value="SIGNAL PEPTIDASE I"/>
    <property type="match status" value="1"/>
</dbReference>